<dbReference type="Pfam" id="PF00172">
    <property type="entry name" value="Zn_clus"/>
    <property type="match status" value="1"/>
</dbReference>
<dbReference type="InterPro" id="IPR007219">
    <property type="entry name" value="XnlR_reg_dom"/>
</dbReference>
<dbReference type="SMART" id="SM00066">
    <property type="entry name" value="GAL4"/>
    <property type="match status" value="1"/>
</dbReference>
<evidence type="ECO:0000256" key="2">
    <source>
        <dbReference type="ARBA" id="ARBA00022723"/>
    </source>
</evidence>
<evidence type="ECO:0000256" key="1">
    <source>
        <dbReference type="ARBA" id="ARBA00004123"/>
    </source>
</evidence>
<evidence type="ECO:0000256" key="5">
    <source>
        <dbReference type="ARBA" id="ARBA00023125"/>
    </source>
</evidence>
<evidence type="ECO:0000256" key="7">
    <source>
        <dbReference type="ARBA" id="ARBA00023242"/>
    </source>
</evidence>
<keyword evidence="3" id="KW-0862">Zinc</keyword>
<dbReference type="SUPFAM" id="SSF57701">
    <property type="entry name" value="Zn2/Cys6 DNA-binding domain"/>
    <property type="match status" value="1"/>
</dbReference>
<comment type="caution">
    <text evidence="10">The sequence shown here is derived from an EMBL/GenBank/DDBJ whole genome shotgun (WGS) entry which is preliminary data.</text>
</comment>
<feature type="region of interest" description="Disordered" evidence="8">
    <location>
        <begin position="164"/>
        <end position="190"/>
    </location>
</feature>
<dbReference type="InterPro" id="IPR001138">
    <property type="entry name" value="Zn2Cys6_DnaBD"/>
</dbReference>
<dbReference type="PANTHER" id="PTHR47782">
    <property type="entry name" value="ZN(II)2CYS6 TRANSCRIPTION FACTOR (EUROFUNG)-RELATED"/>
    <property type="match status" value="1"/>
</dbReference>
<dbReference type="CDD" id="cd00067">
    <property type="entry name" value="GAL4"/>
    <property type="match status" value="1"/>
</dbReference>
<sequence>MRGDAFSRRGHPTDDHESRPAKRARSAFACQRCKQRKQRCDNGFPSCSNCVGAGEGHNCVYGTPSAQNKIYPPAYVASLEAQIRSLEQRVGVAVTPEGNLGQHLHVPPAAPNRRQAYSPPSQGNDLEAGTAFVALSPNAYLGDSSGSSLAKIVQSAIDRSAFLENRDDGDRTSSITQKSSGRHTLKDGQDCAKADMPSAAVASKLIEAYTNKVHSKHPFLSRAKLQHLNENRAELRPCTSSSNEEQLPPEDRLNYFTLHMVYAIGARYLQLSRDSDNVSPEAHYAAAIQDIDVVFNVQSLENLQCMLLLALYQLRSPSGPGLWSMIGVVMRHCLDSGLHRKSNLPALEDQRRKRLFWTVYMLERSVARTLGRPCCVTDREIDVELPANVSDDIEDEEQLIAAIDQASQHPYRITALSPAIHIIRIQRIESKIHRTVYRVDKPISSVQPHKISRLRAEIEDWRCHIQDVIPCAHEDETVPYNMSDYHMVQYYKATLLLLLPFLPSLAPTDPDFRLCAFAAGQICQLYKRLHDKQTYLSYSLLALHATFVAGLTMVYCFSMDPTIFDHKFSSDIRACSTVLYVVSERWPAIRKLKVAFERLVSATVEAGSVGGKGPCAVDVIHHSNPAVLQLNIEPATAGNVFRQGATPESLINSSSELGGGVSPANDVWDLFGTVLDEKDGSFRWTQEGFFNAMNAFPEYGWSL</sequence>
<dbReference type="EMBL" id="JAZHXJ010000073">
    <property type="protein sequence ID" value="KAL1876854.1"/>
    <property type="molecule type" value="Genomic_DNA"/>
</dbReference>
<accession>A0ABR3XMD4</accession>
<keyword evidence="11" id="KW-1185">Reference proteome</keyword>
<dbReference type="SMART" id="SM00906">
    <property type="entry name" value="Fungal_trans"/>
    <property type="match status" value="1"/>
</dbReference>
<comment type="subcellular location">
    <subcellularLocation>
        <location evidence="1">Nucleus</location>
    </subcellularLocation>
</comment>
<evidence type="ECO:0000313" key="10">
    <source>
        <dbReference type="EMBL" id="KAL1876854.1"/>
    </source>
</evidence>
<dbReference type="PROSITE" id="PS50048">
    <property type="entry name" value="ZN2_CY6_FUNGAL_2"/>
    <property type="match status" value="1"/>
</dbReference>
<feature type="compositionally biased region" description="Basic and acidic residues" evidence="8">
    <location>
        <begin position="1"/>
        <end position="20"/>
    </location>
</feature>
<dbReference type="Proteomes" id="UP001586593">
    <property type="component" value="Unassembled WGS sequence"/>
</dbReference>
<dbReference type="InterPro" id="IPR036864">
    <property type="entry name" value="Zn2-C6_fun-type_DNA-bd_sf"/>
</dbReference>
<dbReference type="Gene3D" id="4.10.240.10">
    <property type="entry name" value="Zn(2)-C6 fungal-type DNA-binding domain"/>
    <property type="match status" value="1"/>
</dbReference>
<evidence type="ECO:0000256" key="4">
    <source>
        <dbReference type="ARBA" id="ARBA00023015"/>
    </source>
</evidence>
<protein>
    <recommendedName>
        <fullName evidence="9">Zn(2)-C6 fungal-type domain-containing protein</fullName>
    </recommendedName>
</protein>
<gene>
    <name evidence="10" type="ORF">VTK73DRAFT_9156</name>
</gene>
<dbReference type="Pfam" id="PF04082">
    <property type="entry name" value="Fungal_trans"/>
    <property type="match status" value="1"/>
</dbReference>
<dbReference type="PROSITE" id="PS00463">
    <property type="entry name" value="ZN2_CY6_FUNGAL_1"/>
    <property type="match status" value="1"/>
</dbReference>
<keyword evidence="7" id="KW-0539">Nucleus</keyword>
<evidence type="ECO:0000256" key="8">
    <source>
        <dbReference type="SAM" id="MobiDB-lite"/>
    </source>
</evidence>
<evidence type="ECO:0000256" key="6">
    <source>
        <dbReference type="ARBA" id="ARBA00023163"/>
    </source>
</evidence>
<proteinExistence type="predicted"/>
<keyword evidence="4" id="KW-0805">Transcription regulation</keyword>
<name>A0ABR3XMD4_9PEZI</name>
<dbReference type="CDD" id="cd12148">
    <property type="entry name" value="fungal_TF_MHR"/>
    <property type="match status" value="1"/>
</dbReference>
<organism evidence="10 11">
    <name type="scientific">Phialemonium thermophilum</name>
    <dbReference type="NCBI Taxonomy" id="223376"/>
    <lineage>
        <taxon>Eukaryota</taxon>
        <taxon>Fungi</taxon>
        <taxon>Dikarya</taxon>
        <taxon>Ascomycota</taxon>
        <taxon>Pezizomycotina</taxon>
        <taxon>Sordariomycetes</taxon>
        <taxon>Sordariomycetidae</taxon>
        <taxon>Cephalothecales</taxon>
        <taxon>Cephalothecaceae</taxon>
        <taxon>Phialemonium</taxon>
    </lineage>
</organism>
<feature type="region of interest" description="Disordered" evidence="8">
    <location>
        <begin position="1"/>
        <end position="26"/>
    </location>
</feature>
<evidence type="ECO:0000256" key="3">
    <source>
        <dbReference type="ARBA" id="ARBA00022833"/>
    </source>
</evidence>
<dbReference type="InterPro" id="IPR052202">
    <property type="entry name" value="Yeast_MetPath_Reg"/>
</dbReference>
<feature type="region of interest" description="Disordered" evidence="8">
    <location>
        <begin position="104"/>
        <end position="123"/>
    </location>
</feature>
<keyword evidence="2" id="KW-0479">Metal-binding</keyword>
<evidence type="ECO:0000259" key="9">
    <source>
        <dbReference type="PROSITE" id="PS50048"/>
    </source>
</evidence>
<reference evidence="10 11" key="1">
    <citation type="journal article" date="2024" name="Commun. Biol.">
        <title>Comparative genomic analysis of thermophilic fungi reveals convergent evolutionary adaptations and gene losses.</title>
        <authorList>
            <person name="Steindorff A.S."/>
            <person name="Aguilar-Pontes M.V."/>
            <person name="Robinson A.J."/>
            <person name="Andreopoulos B."/>
            <person name="LaButti K."/>
            <person name="Kuo A."/>
            <person name="Mondo S."/>
            <person name="Riley R."/>
            <person name="Otillar R."/>
            <person name="Haridas S."/>
            <person name="Lipzen A."/>
            <person name="Grimwood J."/>
            <person name="Schmutz J."/>
            <person name="Clum A."/>
            <person name="Reid I.D."/>
            <person name="Moisan M.C."/>
            <person name="Butler G."/>
            <person name="Nguyen T.T.M."/>
            <person name="Dewar K."/>
            <person name="Conant G."/>
            <person name="Drula E."/>
            <person name="Henrissat B."/>
            <person name="Hansel C."/>
            <person name="Singer S."/>
            <person name="Hutchinson M.I."/>
            <person name="de Vries R.P."/>
            <person name="Natvig D.O."/>
            <person name="Powell A.J."/>
            <person name="Tsang A."/>
            <person name="Grigoriev I.V."/>
        </authorList>
    </citation>
    <scope>NUCLEOTIDE SEQUENCE [LARGE SCALE GENOMIC DNA]</scope>
    <source>
        <strain evidence="10 11">ATCC 24622</strain>
    </source>
</reference>
<evidence type="ECO:0000313" key="11">
    <source>
        <dbReference type="Proteomes" id="UP001586593"/>
    </source>
</evidence>
<keyword evidence="5" id="KW-0238">DNA-binding</keyword>
<keyword evidence="6" id="KW-0804">Transcription</keyword>
<dbReference type="PANTHER" id="PTHR47782:SF12">
    <property type="entry name" value="ZN(II)2CYS6 TRANSCRIPTION FACTOR (EUROFUNG)"/>
    <property type="match status" value="1"/>
</dbReference>
<feature type="domain" description="Zn(2)-C6 fungal-type" evidence="9">
    <location>
        <begin position="29"/>
        <end position="61"/>
    </location>
</feature>